<evidence type="ECO:0000313" key="5">
    <source>
        <dbReference type="EMBL" id="HHS49136.1"/>
    </source>
</evidence>
<sequence length="67" mass="7619">VYCEYDSKSLKSMLKKANKLNATVSIIVGEEEFKNNTCIIRNMKQSSQEIIKLNQMESTLKGVLYAT</sequence>
<protein>
    <submittedName>
        <fullName evidence="5">Histidine--tRNA ligase</fullName>
    </submittedName>
</protein>
<evidence type="ECO:0000256" key="3">
    <source>
        <dbReference type="ARBA" id="ARBA00023146"/>
    </source>
</evidence>
<dbReference type="InterPro" id="IPR036621">
    <property type="entry name" value="Anticodon-bd_dom_sf"/>
</dbReference>
<dbReference type="AlphaFoldDB" id="A0A7C6EDX0"/>
<proteinExistence type="predicted"/>
<evidence type="ECO:0000259" key="4">
    <source>
        <dbReference type="Pfam" id="PF03129"/>
    </source>
</evidence>
<dbReference type="SUPFAM" id="SSF52954">
    <property type="entry name" value="Class II aaRS ABD-related"/>
    <property type="match status" value="1"/>
</dbReference>
<dbReference type="Gene3D" id="3.40.50.800">
    <property type="entry name" value="Anticodon-binding domain"/>
    <property type="match status" value="1"/>
</dbReference>
<reference evidence="5" key="1">
    <citation type="journal article" date="2020" name="mSystems">
        <title>Genome- and Community-Level Interaction Insights into Carbon Utilization and Element Cycling Functions of Hydrothermarchaeota in Hydrothermal Sediment.</title>
        <authorList>
            <person name="Zhou Z."/>
            <person name="Liu Y."/>
            <person name="Xu W."/>
            <person name="Pan J."/>
            <person name="Luo Z.H."/>
            <person name="Li M."/>
        </authorList>
    </citation>
    <scope>NUCLEOTIDE SEQUENCE [LARGE SCALE GENOMIC DNA]</scope>
    <source>
        <strain evidence="5">SpSt-1135</strain>
    </source>
</reference>
<gene>
    <name evidence="5" type="ORF">ENM99_04715</name>
</gene>
<organism evidence="5">
    <name type="scientific">Desulfurella acetivorans</name>
    <dbReference type="NCBI Taxonomy" id="33002"/>
    <lineage>
        <taxon>Bacteria</taxon>
        <taxon>Pseudomonadati</taxon>
        <taxon>Campylobacterota</taxon>
        <taxon>Desulfurellia</taxon>
        <taxon>Desulfurellales</taxon>
        <taxon>Desulfurellaceae</taxon>
        <taxon>Desulfurella</taxon>
    </lineage>
</organism>
<comment type="caution">
    <text evidence="5">The sequence shown here is derived from an EMBL/GenBank/DDBJ whole genome shotgun (WGS) entry which is preliminary data.</text>
</comment>
<keyword evidence="2" id="KW-0648">Protein biosynthesis</keyword>
<dbReference type="InterPro" id="IPR004154">
    <property type="entry name" value="Anticodon-bd"/>
</dbReference>
<keyword evidence="1 5" id="KW-0436">Ligase</keyword>
<keyword evidence="3" id="KW-0030">Aminoacyl-tRNA synthetase</keyword>
<dbReference type="GO" id="GO:0004812">
    <property type="term" value="F:aminoacyl-tRNA ligase activity"/>
    <property type="evidence" value="ECO:0007669"/>
    <property type="project" value="UniProtKB-KW"/>
</dbReference>
<dbReference type="Pfam" id="PF03129">
    <property type="entry name" value="HGTP_anticodon"/>
    <property type="match status" value="1"/>
</dbReference>
<name>A0A7C6EDX0_DESAE</name>
<evidence type="ECO:0000256" key="1">
    <source>
        <dbReference type="ARBA" id="ARBA00022598"/>
    </source>
</evidence>
<feature type="domain" description="Anticodon-binding" evidence="4">
    <location>
        <begin position="4"/>
        <end position="61"/>
    </location>
</feature>
<evidence type="ECO:0000256" key="2">
    <source>
        <dbReference type="ARBA" id="ARBA00022917"/>
    </source>
</evidence>
<dbReference type="EMBL" id="DRZX01000227">
    <property type="protein sequence ID" value="HHS49136.1"/>
    <property type="molecule type" value="Genomic_DNA"/>
</dbReference>
<dbReference type="Proteomes" id="UP000886400">
    <property type="component" value="Unassembled WGS sequence"/>
</dbReference>
<accession>A0A7C6EDX0</accession>
<feature type="non-terminal residue" evidence="5">
    <location>
        <position position="1"/>
    </location>
</feature>
<dbReference type="GO" id="GO:0006418">
    <property type="term" value="P:tRNA aminoacylation for protein translation"/>
    <property type="evidence" value="ECO:0007669"/>
    <property type="project" value="UniProtKB-ARBA"/>
</dbReference>